<name>A0A0R3TDV7_RODNA</name>
<gene>
    <name evidence="3" type="ORF">HNAJ_LOCUS5244</name>
</gene>
<dbReference type="InterPro" id="IPR014756">
    <property type="entry name" value="Ig_E-set"/>
</dbReference>
<sequence length="140" mass="16665">MSDSKRHGTRIFKKSTPNGKVTVYLGKRDFIDHLTHVDPIEGVVLIDPEYVKGRKVYIHLLCAFRHCRDFDEFHGINWHRDLFLNTKLVYPTRTFDDDNSQPRISRLQERLVRKLGPDSYPFTFKVRLSSDLFNFYFLRS</sequence>
<dbReference type="GO" id="GO:0001664">
    <property type="term" value="F:G protein-coupled receptor binding"/>
    <property type="evidence" value="ECO:0007669"/>
    <property type="project" value="TreeGrafter"/>
</dbReference>
<dbReference type="PRINTS" id="PR00309">
    <property type="entry name" value="ARRESTIN"/>
</dbReference>
<dbReference type="Proteomes" id="UP000278807">
    <property type="component" value="Unassembled WGS sequence"/>
</dbReference>
<dbReference type="GO" id="GO:0002031">
    <property type="term" value="P:G protein-coupled receptor internalization"/>
    <property type="evidence" value="ECO:0007669"/>
    <property type="project" value="TreeGrafter"/>
</dbReference>
<dbReference type="InterPro" id="IPR000698">
    <property type="entry name" value="Arrestin"/>
</dbReference>
<dbReference type="AlphaFoldDB" id="A0A0R3TDV7"/>
<dbReference type="OrthoDB" id="298939at2759"/>
<dbReference type="InterPro" id="IPR011021">
    <property type="entry name" value="Arrestin-like_N"/>
</dbReference>
<dbReference type="GO" id="GO:0007165">
    <property type="term" value="P:signal transduction"/>
    <property type="evidence" value="ECO:0007669"/>
    <property type="project" value="InterPro"/>
</dbReference>
<dbReference type="STRING" id="102285.A0A0R3TDV7"/>
<evidence type="ECO:0000259" key="2">
    <source>
        <dbReference type="Pfam" id="PF00339"/>
    </source>
</evidence>
<dbReference type="WBParaSite" id="HNAJ_0000524601-mRNA-1">
    <property type="protein sequence ID" value="HNAJ_0000524601-mRNA-1"/>
    <property type="gene ID" value="HNAJ_0000524601"/>
</dbReference>
<comment type="similarity">
    <text evidence="1">Belongs to the arrestin family.</text>
</comment>
<dbReference type="Pfam" id="PF00339">
    <property type="entry name" value="Arrestin_N"/>
    <property type="match status" value="1"/>
</dbReference>
<feature type="domain" description="Arrestin-like N-terminal" evidence="2">
    <location>
        <begin position="21"/>
        <end position="126"/>
    </location>
</feature>
<protein>
    <submittedName>
        <fullName evidence="5">Arrestin_N domain-containing protein</fullName>
    </submittedName>
</protein>
<reference evidence="3 4" key="2">
    <citation type="submission" date="2018-11" db="EMBL/GenBank/DDBJ databases">
        <authorList>
            <consortium name="Pathogen Informatics"/>
        </authorList>
    </citation>
    <scope>NUCLEOTIDE SEQUENCE [LARGE SCALE GENOMIC DNA]</scope>
</reference>
<reference evidence="5" key="1">
    <citation type="submission" date="2017-02" db="UniProtKB">
        <authorList>
            <consortium name="WormBaseParasite"/>
        </authorList>
    </citation>
    <scope>IDENTIFICATION</scope>
</reference>
<proteinExistence type="inferred from homology"/>
<evidence type="ECO:0000256" key="1">
    <source>
        <dbReference type="ARBA" id="ARBA00005298"/>
    </source>
</evidence>
<evidence type="ECO:0000313" key="5">
    <source>
        <dbReference type="WBParaSite" id="HNAJ_0000524601-mRNA-1"/>
    </source>
</evidence>
<dbReference type="PANTHER" id="PTHR11792">
    <property type="entry name" value="ARRESTIN"/>
    <property type="match status" value="1"/>
</dbReference>
<evidence type="ECO:0000313" key="3">
    <source>
        <dbReference type="EMBL" id="VDO01104.1"/>
    </source>
</evidence>
<dbReference type="SUPFAM" id="SSF81296">
    <property type="entry name" value="E set domains"/>
    <property type="match status" value="1"/>
</dbReference>
<dbReference type="EMBL" id="UZAE01004292">
    <property type="protein sequence ID" value="VDO01104.1"/>
    <property type="molecule type" value="Genomic_DNA"/>
</dbReference>
<dbReference type="PANTHER" id="PTHR11792:SF17">
    <property type="entry name" value="KURTZ ARRESTIN"/>
    <property type="match status" value="1"/>
</dbReference>
<dbReference type="Gene3D" id="2.60.40.840">
    <property type="match status" value="1"/>
</dbReference>
<dbReference type="GO" id="GO:0005737">
    <property type="term" value="C:cytoplasm"/>
    <property type="evidence" value="ECO:0007669"/>
    <property type="project" value="TreeGrafter"/>
</dbReference>
<accession>A0A0R3TDV7</accession>
<organism evidence="5">
    <name type="scientific">Rodentolepis nana</name>
    <name type="common">Dwarf tapeworm</name>
    <name type="synonym">Hymenolepis nana</name>
    <dbReference type="NCBI Taxonomy" id="102285"/>
    <lineage>
        <taxon>Eukaryota</taxon>
        <taxon>Metazoa</taxon>
        <taxon>Spiralia</taxon>
        <taxon>Lophotrochozoa</taxon>
        <taxon>Platyhelminthes</taxon>
        <taxon>Cestoda</taxon>
        <taxon>Eucestoda</taxon>
        <taxon>Cyclophyllidea</taxon>
        <taxon>Hymenolepididae</taxon>
        <taxon>Rodentolepis</taxon>
    </lineage>
</organism>
<keyword evidence="4" id="KW-1185">Reference proteome</keyword>
<dbReference type="InterPro" id="IPR014753">
    <property type="entry name" value="Arrestin_N"/>
</dbReference>
<evidence type="ECO:0000313" key="4">
    <source>
        <dbReference type="Proteomes" id="UP000278807"/>
    </source>
</evidence>